<dbReference type="InterPro" id="IPR004358">
    <property type="entry name" value="Sig_transdc_His_kin-like_C"/>
</dbReference>
<evidence type="ECO:0000256" key="2">
    <source>
        <dbReference type="ARBA" id="ARBA00001936"/>
    </source>
</evidence>
<organism evidence="24">
    <name type="scientific">freshwater metagenome</name>
    <dbReference type="NCBI Taxonomy" id="449393"/>
    <lineage>
        <taxon>unclassified sequences</taxon>
        <taxon>metagenomes</taxon>
        <taxon>ecological metagenomes</taxon>
    </lineage>
</organism>
<dbReference type="PRINTS" id="PR00344">
    <property type="entry name" value="BCTRLSENSOR"/>
</dbReference>
<dbReference type="SUPFAM" id="SSF55874">
    <property type="entry name" value="ATPase domain of HSP90 chaperone/DNA topoisomerase II/histidine kinase"/>
    <property type="match status" value="1"/>
</dbReference>
<evidence type="ECO:0000256" key="14">
    <source>
        <dbReference type="ARBA" id="ARBA00022912"/>
    </source>
</evidence>
<dbReference type="SUPFAM" id="SSF158472">
    <property type="entry name" value="HAMP domain-like"/>
    <property type="match status" value="1"/>
</dbReference>
<keyword evidence="18" id="KW-0464">Manganese</keyword>
<evidence type="ECO:0000256" key="21">
    <source>
        <dbReference type="SAM" id="Phobius"/>
    </source>
</evidence>
<sequence length="449" mass="46175">MKNTSIVARVVLVSAIVAAVAVVVAGLVALPLVRASAESTARAELAGLSNLVAVAVINQGGQAIVPPGLYEQLQDRNIDAYVVTGATSVPPDGVTVSEVAEVTSGQSVSSVGQGSSGNVYVEGRPIGVGRGVLLVQPTSISGGPVAALLLRISLALLAGLIIAVVVGVVAARRITRPLRRVAEAAERLGAGDRDVSLPVDGPAEVVGIAEAINVLARELSASESRQREFLLSVSHELRTPLTAIRGYAEALADGVATDAARTGVVIGEESARLDRLVTDLLDLARLRADTFRVTSAPVDLVHLIQEAGHVWADRGARVGVIVHVEVGVRALPVVTDGVRIRQIVDNLAENSMRVTPAGKSMVLAIRAEPGWVVVEVRDAGPGLTAQDCVDAFEPGVLHERYRGIRAGGSGLGLALVARLAELLGGQASAGIAPEGGARFTVRLPMSSSA</sequence>
<comment type="cofactor">
    <cofactor evidence="2">
        <name>Mn(2+)</name>
        <dbReference type="ChEBI" id="CHEBI:29035"/>
    </cofactor>
</comment>
<feature type="transmembrane region" description="Helical" evidence="21">
    <location>
        <begin position="6"/>
        <end position="33"/>
    </location>
</feature>
<dbReference type="InterPro" id="IPR005467">
    <property type="entry name" value="His_kinase_dom"/>
</dbReference>
<keyword evidence="8" id="KW-0808">Transferase</keyword>
<dbReference type="SUPFAM" id="SSF47384">
    <property type="entry name" value="Homodimeric domain of signal transducing histidine kinase"/>
    <property type="match status" value="1"/>
</dbReference>
<keyword evidence="12" id="KW-0067">ATP-binding</keyword>
<name>A0A6J7HK11_9ZZZZ</name>
<feature type="transmembrane region" description="Helical" evidence="21">
    <location>
        <begin position="148"/>
        <end position="171"/>
    </location>
</feature>
<evidence type="ECO:0000259" key="22">
    <source>
        <dbReference type="PROSITE" id="PS50109"/>
    </source>
</evidence>
<proteinExistence type="predicted"/>
<keyword evidence="14" id="KW-0904">Protein phosphatase</keyword>
<protein>
    <recommendedName>
        <fullName evidence="19">Signal transduction histidine-protein kinase/phosphatase MprB</fullName>
        <ecNumber evidence="5">2.7.13.3</ecNumber>
    </recommendedName>
    <alternativeName>
        <fullName evidence="20">Mycobacterial persistence regulator B</fullName>
    </alternativeName>
</protein>
<evidence type="ECO:0000256" key="5">
    <source>
        <dbReference type="ARBA" id="ARBA00012438"/>
    </source>
</evidence>
<accession>A0A6J7HK11</accession>
<evidence type="ECO:0000256" key="19">
    <source>
        <dbReference type="ARBA" id="ARBA00040454"/>
    </source>
</evidence>
<evidence type="ECO:0000256" key="6">
    <source>
        <dbReference type="ARBA" id="ARBA00022475"/>
    </source>
</evidence>
<dbReference type="CDD" id="cd06225">
    <property type="entry name" value="HAMP"/>
    <property type="match status" value="1"/>
</dbReference>
<evidence type="ECO:0000313" key="24">
    <source>
        <dbReference type="EMBL" id="CAB4921351.1"/>
    </source>
</evidence>
<keyword evidence="21" id="KW-1133">Transmembrane helix</keyword>
<evidence type="ECO:0000256" key="12">
    <source>
        <dbReference type="ARBA" id="ARBA00022840"/>
    </source>
</evidence>
<comment type="cofactor">
    <cofactor evidence="3">
        <name>Mg(2+)</name>
        <dbReference type="ChEBI" id="CHEBI:18420"/>
    </cofactor>
</comment>
<comment type="subcellular location">
    <subcellularLocation>
        <location evidence="4">Cell membrane</location>
        <topology evidence="4">Multi-pass membrane protein</topology>
    </subcellularLocation>
</comment>
<evidence type="ECO:0000256" key="18">
    <source>
        <dbReference type="ARBA" id="ARBA00023211"/>
    </source>
</evidence>
<dbReference type="PANTHER" id="PTHR44936:SF9">
    <property type="entry name" value="SENSOR PROTEIN CREC"/>
    <property type="match status" value="1"/>
</dbReference>
<dbReference type="EMBL" id="CAFBMR010000067">
    <property type="protein sequence ID" value="CAB4921351.1"/>
    <property type="molecule type" value="Genomic_DNA"/>
</dbReference>
<keyword evidence="21" id="KW-0812">Transmembrane</keyword>
<dbReference type="GO" id="GO:0005524">
    <property type="term" value="F:ATP binding"/>
    <property type="evidence" value="ECO:0007669"/>
    <property type="project" value="UniProtKB-KW"/>
</dbReference>
<keyword evidence="13" id="KW-0460">Magnesium</keyword>
<evidence type="ECO:0000256" key="3">
    <source>
        <dbReference type="ARBA" id="ARBA00001946"/>
    </source>
</evidence>
<dbReference type="Pfam" id="PF00672">
    <property type="entry name" value="HAMP"/>
    <property type="match status" value="1"/>
</dbReference>
<evidence type="ECO:0000256" key="20">
    <source>
        <dbReference type="ARBA" id="ARBA00041776"/>
    </source>
</evidence>
<keyword evidence="10" id="KW-0418">Kinase</keyword>
<evidence type="ECO:0000256" key="7">
    <source>
        <dbReference type="ARBA" id="ARBA00022553"/>
    </source>
</evidence>
<dbReference type="GO" id="GO:0005886">
    <property type="term" value="C:plasma membrane"/>
    <property type="evidence" value="ECO:0007669"/>
    <property type="project" value="UniProtKB-SubCell"/>
</dbReference>
<keyword evidence="15" id="KW-0902">Two-component regulatory system</keyword>
<dbReference type="InterPro" id="IPR003661">
    <property type="entry name" value="HisK_dim/P_dom"/>
</dbReference>
<dbReference type="Pfam" id="PF00512">
    <property type="entry name" value="HisKA"/>
    <property type="match status" value="1"/>
</dbReference>
<evidence type="ECO:0000256" key="8">
    <source>
        <dbReference type="ARBA" id="ARBA00022679"/>
    </source>
</evidence>
<comment type="catalytic activity">
    <reaction evidence="1">
        <text>ATP + protein L-histidine = ADP + protein N-phospho-L-histidine.</text>
        <dbReference type="EC" id="2.7.13.3"/>
    </reaction>
</comment>
<evidence type="ECO:0000256" key="15">
    <source>
        <dbReference type="ARBA" id="ARBA00023012"/>
    </source>
</evidence>
<evidence type="ECO:0000259" key="23">
    <source>
        <dbReference type="PROSITE" id="PS50885"/>
    </source>
</evidence>
<keyword evidence="17" id="KW-0843">Virulence</keyword>
<feature type="domain" description="Histidine kinase" evidence="22">
    <location>
        <begin position="232"/>
        <end position="447"/>
    </location>
</feature>
<evidence type="ECO:0000256" key="1">
    <source>
        <dbReference type="ARBA" id="ARBA00000085"/>
    </source>
</evidence>
<dbReference type="Gene3D" id="1.10.287.130">
    <property type="match status" value="1"/>
</dbReference>
<feature type="domain" description="HAMP" evidence="23">
    <location>
        <begin position="172"/>
        <end position="224"/>
    </location>
</feature>
<dbReference type="SMART" id="SM00304">
    <property type="entry name" value="HAMP"/>
    <property type="match status" value="1"/>
</dbReference>
<dbReference type="Pfam" id="PF02518">
    <property type="entry name" value="HATPase_c"/>
    <property type="match status" value="1"/>
</dbReference>
<evidence type="ECO:0000256" key="11">
    <source>
        <dbReference type="ARBA" id="ARBA00022801"/>
    </source>
</evidence>
<dbReference type="Gene3D" id="6.10.340.10">
    <property type="match status" value="1"/>
</dbReference>
<dbReference type="GO" id="GO:0004721">
    <property type="term" value="F:phosphoprotein phosphatase activity"/>
    <property type="evidence" value="ECO:0007669"/>
    <property type="project" value="UniProtKB-KW"/>
</dbReference>
<dbReference type="Gene3D" id="3.30.565.10">
    <property type="entry name" value="Histidine kinase-like ATPase, C-terminal domain"/>
    <property type="match status" value="1"/>
</dbReference>
<evidence type="ECO:0000256" key="17">
    <source>
        <dbReference type="ARBA" id="ARBA00023026"/>
    </source>
</evidence>
<keyword evidence="21" id="KW-0472">Membrane</keyword>
<evidence type="ECO:0000256" key="9">
    <source>
        <dbReference type="ARBA" id="ARBA00022741"/>
    </source>
</evidence>
<dbReference type="PROSITE" id="PS50885">
    <property type="entry name" value="HAMP"/>
    <property type="match status" value="1"/>
</dbReference>
<dbReference type="EC" id="2.7.13.3" evidence="5"/>
<keyword evidence="6" id="KW-1003">Cell membrane</keyword>
<dbReference type="SMART" id="SM00388">
    <property type="entry name" value="HisKA"/>
    <property type="match status" value="1"/>
</dbReference>
<evidence type="ECO:0000256" key="13">
    <source>
        <dbReference type="ARBA" id="ARBA00022842"/>
    </source>
</evidence>
<evidence type="ECO:0000256" key="10">
    <source>
        <dbReference type="ARBA" id="ARBA00022777"/>
    </source>
</evidence>
<evidence type="ECO:0000256" key="16">
    <source>
        <dbReference type="ARBA" id="ARBA00023016"/>
    </source>
</evidence>
<dbReference type="InterPro" id="IPR036890">
    <property type="entry name" value="HATPase_C_sf"/>
</dbReference>
<dbReference type="GO" id="GO:0000155">
    <property type="term" value="F:phosphorelay sensor kinase activity"/>
    <property type="evidence" value="ECO:0007669"/>
    <property type="project" value="InterPro"/>
</dbReference>
<gene>
    <name evidence="24" type="ORF">UFOPK3610_01431</name>
</gene>
<dbReference type="InterPro" id="IPR003660">
    <property type="entry name" value="HAMP_dom"/>
</dbReference>
<evidence type="ECO:0000256" key="4">
    <source>
        <dbReference type="ARBA" id="ARBA00004651"/>
    </source>
</evidence>
<dbReference type="PANTHER" id="PTHR44936">
    <property type="entry name" value="SENSOR PROTEIN CREC"/>
    <property type="match status" value="1"/>
</dbReference>
<keyword evidence="9" id="KW-0547">Nucleotide-binding</keyword>
<dbReference type="FunFam" id="1.10.287.130:FF:000001">
    <property type="entry name" value="Two-component sensor histidine kinase"/>
    <property type="match status" value="1"/>
</dbReference>
<keyword evidence="7" id="KW-0597">Phosphoprotein</keyword>
<dbReference type="PROSITE" id="PS50109">
    <property type="entry name" value="HIS_KIN"/>
    <property type="match status" value="1"/>
</dbReference>
<dbReference type="SMART" id="SM00387">
    <property type="entry name" value="HATPase_c"/>
    <property type="match status" value="1"/>
</dbReference>
<dbReference type="AlphaFoldDB" id="A0A6J7HK11"/>
<dbReference type="InterPro" id="IPR003594">
    <property type="entry name" value="HATPase_dom"/>
</dbReference>
<dbReference type="InterPro" id="IPR036097">
    <property type="entry name" value="HisK_dim/P_sf"/>
</dbReference>
<keyword evidence="11" id="KW-0378">Hydrolase</keyword>
<reference evidence="24" key="1">
    <citation type="submission" date="2020-05" db="EMBL/GenBank/DDBJ databases">
        <authorList>
            <person name="Chiriac C."/>
            <person name="Salcher M."/>
            <person name="Ghai R."/>
            <person name="Kavagutti S V."/>
        </authorList>
    </citation>
    <scope>NUCLEOTIDE SEQUENCE</scope>
</reference>
<dbReference type="CDD" id="cd00082">
    <property type="entry name" value="HisKA"/>
    <property type="match status" value="1"/>
</dbReference>
<keyword evidence="16" id="KW-0346">Stress response</keyword>
<dbReference type="InterPro" id="IPR050980">
    <property type="entry name" value="2C_sensor_his_kinase"/>
</dbReference>